<accession>A0AAW2Z4G2</accession>
<evidence type="ECO:0000313" key="3">
    <source>
        <dbReference type="EMBL" id="KAL0484137.1"/>
    </source>
</evidence>
<name>A0AAW2Z4G2_9EUKA</name>
<evidence type="ECO:0000313" key="4">
    <source>
        <dbReference type="Proteomes" id="UP001431209"/>
    </source>
</evidence>
<dbReference type="AlphaFoldDB" id="A0AAW2Z4G2"/>
<evidence type="ECO:0000256" key="2">
    <source>
        <dbReference type="PIRNR" id="PIRNR037010"/>
    </source>
</evidence>
<dbReference type="Proteomes" id="UP001431209">
    <property type="component" value="Unassembled WGS sequence"/>
</dbReference>
<dbReference type="PANTHER" id="PTHR20978">
    <property type="entry name" value="SPLICING FACTOR 3B SUBUNIT 5"/>
    <property type="match status" value="1"/>
</dbReference>
<dbReference type="EMBL" id="JAOPGA020001024">
    <property type="protein sequence ID" value="KAL0484137.1"/>
    <property type="molecule type" value="Genomic_DNA"/>
</dbReference>
<comment type="caution">
    <text evidence="3">The sequence shown here is derived from an EMBL/GenBank/DDBJ whole genome shotgun (WGS) entry which is preliminary data.</text>
</comment>
<dbReference type="PANTHER" id="PTHR20978:SF0">
    <property type="entry name" value="SPLICING FACTOR 3B SUBUNIT 5"/>
    <property type="match status" value="1"/>
</dbReference>
<organism evidence="3 4">
    <name type="scientific">Acrasis kona</name>
    <dbReference type="NCBI Taxonomy" id="1008807"/>
    <lineage>
        <taxon>Eukaryota</taxon>
        <taxon>Discoba</taxon>
        <taxon>Heterolobosea</taxon>
        <taxon>Tetramitia</taxon>
        <taxon>Eutetramitia</taxon>
        <taxon>Acrasidae</taxon>
        <taxon>Acrasis</taxon>
    </lineage>
</organism>
<gene>
    <name evidence="3" type="ORF">AKO1_004922</name>
</gene>
<dbReference type="InterPro" id="IPR017089">
    <property type="entry name" value="Splicing_factor_3B_subunit_5"/>
</dbReference>
<dbReference type="GO" id="GO:0005686">
    <property type="term" value="C:U2 snRNP"/>
    <property type="evidence" value="ECO:0007669"/>
    <property type="project" value="TreeGrafter"/>
</dbReference>
<dbReference type="PIRSF" id="PIRSF037010">
    <property type="entry name" value="Splicing_factor_3B_subunit_5"/>
    <property type="match status" value="1"/>
</dbReference>
<comment type="similarity">
    <text evidence="1 2">Belongs to the SF3B5 family.</text>
</comment>
<evidence type="ECO:0000256" key="1">
    <source>
        <dbReference type="ARBA" id="ARBA00009568"/>
    </source>
</evidence>
<protein>
    <recommendedName>
        <fullName evidence="2">Splicing factor subunit</fullName>
    </recommendedName>
</protein>
<dbReference type="GO" id="GO:0000398">
    <property type="term" value="P:mRNA splicing, via spliceosome"/>
    <property type="evidence" value="ECO:0007669"/>
    <property type="project" value="UniProtKB-UniRule"/>
</dbReference>
<sequence>MSDRFNLNTQVEHLQNKYVGTGHADITKYEWAINQHRDSYASYIGHSSLLSLFAVAENEPIARVRYNCLEKMLRPCGTPPKKEEGM</sequence>
<dbReference type="GO" id="GO:0071011">
    <property type="term" value="C:precatalytic spliceosome"/>
    <property type="evidence" value="ECO:0007669"/>
    <property type="project" value="TreeGrafter"/>
</dbReference>
<dbReference type="Pfam" id="PF07189">
    <property type="entry name" value="SF3b10"/>
    <property type="match status" value="1"/>
</dbReference>
<dbReference type="InterPro" id="IPR009846">
    <property type="entry name" value="SF3b5/RDS3-10"/>
</dbReference>
<reference evidence="3 4" key="1">
    <citation type="submission" date="2024-03" db="EMBL/GenBank/DDBJ databases">
        <title>The Acrasis kona genome and developmental transcriptomes reveal deep origins of eukaryotic multicellular pathways.</title>
        <authorList>
            <person name="Sheikh S."/>
            <person name="Fu C.-J."/>
            <person name="Brown M.W."/>
            <person name="Baldauf S.L."/>
        </authorList>
    </citation>
    <scope>NUCLEOTIDE SEQUENCE [LARGE SCALE GENOMIC DNA]</scope>
    <source>
        <strain evidence="3 4">ATCC MYA-3509</strain>
    </source>
</reference>
<keyword evidence="4" id="KW-1185">Reference proteome</keyword>
<proteinExistence type="inferred from homology"/>